<accession>A0A4Q0HWK7</accession>
<feature type="region of interest" description="Disordered" evidence="1">
    <location>
        <begin position="46"/>
        <end position="69"/>
    </location>
</feature>
<organism evidence="2 3">
    <name type="scientific">Pseudomonas azotoformans</name>
    <dbReference type="NCBI Taxonomy" id="47878"/>
    <lineage>
        <taxon>Bacteria</taxon>
        <taxon>Pseudomonadati</taxon>
        <taxon>Pseudomonadota</taxon>
        <taxon>Gammaproteobacteria</taxon>
        <taxon>Pseudomonadales</taxon>
        <taxon>Pseudomonadaceae</taxon>
        <taxon>Pseudomonas</taxon>
    </lineage>
</organism>
<dbReference type="EMBL" id="MZZJ01000005">
    <property type="protein sequence ID" value="RXE52249.1"/>
    <property type="molecule type" value="Genomic_DNA"/>
</dbReference>
<reference evidence="2 3" key="1">
    <citation type="submission" date="2017-03" db="EMBL/GenBank/DDBJ databases">
        <title>Pseudomonas azotoformans: Salt tolerant bacteria having multiple plant growth promoting attributes.</title>
        <authorList>
            <person name="Srivastava A.K."/>
            <person name="Sharma A."/>
            <person name="Srivastava A.K."/>
            <person name="Jamali H."/>
            <person name="Yadav J."/>
            <person name="Srivastava R."/>
            <person name="Kashyap P.L."/>
            <person name="Chakdar H."/>
            <person name="Saxena A.K."/>
        </authorList>
    </citation>
    <scope>NUCLEOTIDE SEQUENCE [LARGE SCALE GENOMIC DNA]</scope>
    <source>
        <strain evidence="2 3">SC 14</strain>
    </source>
</reference>
<evidence type="ECO:0000313" key="3">
    <source>
        <dbReference type="Proteomes" id="UP000290481"/>
    </source>
</evidence>
<evidence type="ECO:0000313" key="2">
    <source>
        <dbReference type="EMBL" id="RXE52249.1"/>
    </source>
</evidence>
<protein>
    <submittedName>
        <fullName evidence="2">Uncharacterized protein</fullName>
    </submittedName>
</protein>
<name>A0A4Q0HWK7_PSEAZ</name>
<proteinExistence type="predicted"/>
<comment type="caution">
    <text evidence="2">The sequence shown here is derived from an EMBL/GenBank/DDBJ whole genome shotgun (WGS) entry which is preliminary data.</text>
</comment>
<dbReference type="Proteomes" id="UP000290481">
    <property type="component" value="Unassembled WGS sequence"/>
</dbReference>
<sequence>MTFFASKLAPTGGDIRLTERHYAEGGIDKISREFGVVLWLAIPSGRTSSTAKSVRMPRKARSSPNGSAN</sequence>
<dbReference type="AlphaFoldDB" id="A0A4Q0HWK7"/>
<evidence type="ECO:0000256" key="1">
    <source>
        <dbReference type="SAM" id="MobiDB-lite"/>
    </source>
</evidence>
<gene>
    <name evidence="2" type="ORF">B4O85_12820</name>
</gene>